<dbReference type="AlphaFoldDB" id="A0A0C2MXV1"/>
<protein>
    <submittedName>
        <fullName evidence="1">Uncharacterized protein</fullName>
    </submittedName>
</protein>
<dbReference type="Proteomes" id="UP000031668">
    <property type="component" value="Unassembled WGS sequence"/>
</dbReference>
<evidence type="ECO:0000313" key="2">
    <source>
        <dbReference type="Proteomes" id="UP000031668"/>
    </source>
</evidence>
<evidence type="ECO:0000313" key="1">
    <source>
        <dbReference type="EMBL" id="KII72136.1"/>
    </source>
</evidence>
<sequence length="139" mass="16151">MDIIDYLKSKSDLMVDYMGVDLNQLGSLIRNIIARSDKEIKLTVDGLIIACDHLGLPRVNINWFEGFEYVYLINYDRYLSLPSIFYTAKFIPSGLKVLLQIHCCHDHLLMNFDAITSLSLRDDILFIFKVENNYVFVYS</sequence>
<keyword evidence="2" id="KW-1185">Reference proteome</keyword>
<organism evidence="1 2">
    <name type="scientific">Thelohanellus kitauei</name>
    <name type="common">Myxosporean</name>
    <dbReference type="NCBI Taxonomy" id="669202"/>
    <lineage>
        <taxon>Eukaryota</taxon>
        <taxon>Metazoa</taxon>
        <taxon>Cnidaria</taxon>
        <taxon>Myxozoa</taxon>
        <taxon>Myxosporea</taxon>
        <taxon>Bivalvulida</taxon>
        <taxon>Platysporina</taxon>
        <taxon>Myxobolidae</taxon>
        <taxon>Thelohanellus</taxon>
    </lineage>
</organism>
<proteinExistence type="predicted"/>
<gene>
    <name evidence="1" type="ORF">RF11_13034</name>
</gene>
<dbReference type="EMBL" id="JWZT01001384">
    <property type="protein sequence ID" value="KII72136.1"/>
    <property type="molecule type" value="Genomic_DNA"/>
</dbReference>
<comment type="caution">
    <text evidence="1">The sequence shown here is derived from an EMBL/GenBank/DDBJ whole genome shotgun (WGS) entry which is preliminary data.</text>
</comment>
<accession>A0A0C2MXV1</accession>
<name>A0A0C2MXV1_THEKT</name>
<reference evidence="1 2" key="1">
    <citation type="journal article" date="2014" name="Genome Biol. Evol.">
        <title>The genome of the myxosporean Thelohanellus kitauei shows adaptations to nutrient acquisition within its fish host.</title>
        <authorList>
            <person name="Yang Y."/>
            <person name="Xiong J."/>
            <person name="Zhou Z."/>
            <person name="Huo F."/>
            <person name="Miao W."/>
            <person name="Ran C."/>
            <person name="Liu Y."/>
            <person name="Zhang J."/>
            <person name="Feng J."/>
            <person name="Wang M."/>
            <person name="Wang M."/>
            <person name="Wang L."/>
            <person name="Yao B."/>
        </authorList>
    </citation>
    <scope>NUCLEOTIDE SEQUENCE [LARGE SCALE GENOMIC DNA]</scope>
    <source>
        <strain evidence="1">Wuqing</strain>
    </source>
</reference>